<name>A0A0H3ZRC7_9GAMM</name>
<protein>
    <submittedName>
        <fullName evidence="1">Uncharacterized protein</fullName>
    </submittedName>
</protein>
<reference evidence="1" key="1">
    <citation type="journal article" date="2015" name="MBio">
        <title>Eco-Evolutionary Dynamics of Episomes among Ecologically Cohesive Bacterial Populations.</title>
        <authorList>
            <person name="Xue H."/>
            <person name="Cordero O.X."/>
            <person name="Camas F.M."/>
            <person name="Trimble W."/>
            <person name="Meyer F."/>
            <person name="Guglielmini J."/>
            <person name="Rocha E.P."/>
            <person name="Polz M.F."/>
        </authorList>
    </citation>
    <scope>NUCLEOTIDE SEQUENCE</scope>
    <source>
        <strain evidence="1">FF_113</strain>
    </source>
</reference>
<accession>A0A0H3ZRC7</accession>
<dbReference type="EMBL" id="KP795616">
    <property type="protein sequence ID" value="AKN38810.1"/>
    <property type="molecule type" value="Genomic_DNA"/>
</dbReference>
<sequence length="67" mass="7422">MATKFIVTSENQAVALLEDHFKSKPIAAGRCIKTNSKFWYVKGKRVVMKSAGTQTANGTKQYLVTVE</sequence>
<organism evidence="1">
    <name type="scientific">Enterovibrio sp. FF_113</name>
    <dbReference type="NCBI Taxonomy" id="1660266"/>
    <lineage>
        <taxon>Bacteria</taxon>
        <taxon>Pseudomonadati</taxon>
        <taxon>Pseudomonadota</taxon>
        <taxon>Gammaproteobacteria</taxon>
        <taxon>Vibrionales</taxon>
        <taxon>Vibrionaceae</taxon>
        <taxon>Enterovibrio</taxon>
    </lineage>
</organism>
<dbReference type="AlphaFoldDB" id="A0A0H3ZRC7"/>
<evidence type="ECO:0000313" key="1">
    <source>
        <dbReference type="EMBL" id="AKN38810.1"/>
    </source>
</evidence>
<proteinExistence type="predicted"/>